<dbReference type="InterPro" id="IPR050966">
    <property type="entry name" value="Glutamyl_endopeptidase"/>
</dbReference>
<keyword evidence="2" id="KW-0472">Membrane</keyword>
<dbReference type="PANTHER" id="PTHR15462">
    <property type="entry name" value="SERINE PROTEASE"/>
    <property type="match status" value="1"/>
</dbReference>
<keyword evidence="1" id="KW-0732">Signal</keyword>
<dbReference type="PANTHER" id="PTHR15462:SF8">
    <property type="entry name" value="SERINE PROTEASE"/>
    <property type="match status" value="1"/>
</dbReference>
<evidence type="ECO:0000313" key="3">
    <source>
        <dbReference type="EMBL" id="CAF0992668.1"/>
    </source>
</evidence>
<name>A0A814G4D2_9BILA</name>
<proteinExistence type="predicted"/>
<dbReference type="SUPFAM" id="SSF50494">
    <property type="entry name" value="Trypsin-like serine proteases"/>
    <property type="match status" value="1"/>
</dbReference>
<keyword evidence="2" id="KW-1133">Transmembrane helix</keyword>
<accession>A0A814G4D2</accession>
<keyword evidence="5" id="KW-1185">Reference proteome</keyword>
<dbReference type="OrthoDB" id="9985147at2759"/>
<dbReference type="Gene3D" id="2.40.10.10">
    <property type="entry name" value="Trypsin-like serine proteases"/>
    <property type="match status" value="2"/>
</dbReference>
<sequence>MIVVRGTIGAIHMGYRLIYLALVVCDEDDLLMTDNERRFKSAIDYWTPERIANAKSALLPLFQNNSDLSQSNQLTSDEPPSFVKSVLPIQSPDQLLKDTIVAPNTVGKLYIQLSGNNYVCTASVLVSGTKDLLVTRGQCVYDHERGGWARNVIFIPGYRSGSAPFGRWSARSLITFNMWIEKADRNANIGLILLSTLSNRHIQDVVGGQGYLIDAQLQAPVYLFGYSSDINSGETLRYCSGTSQKSTHYPGFKGITLPCSIDNAGFGGPVIQRYDISTTLGYQTSVYISRSTGYVHAAVFDSNFKKMYDMYNNQLYAGSNEIFYDHRASSGSILQVSAAQVMFLIVFVCYFRAIWQTLQNHSSIN</sequence>
<gene>
    <name evidence="3" type="ORF">GPM918_LOCUS13335</name>
    <name evidence="4" type="ORF">SRO942_LOCUS13335</name>
</gene>
<evidence type="ECO:0000256" key="2">
    <source>
        <dbReference type="SAM" id="Phobius"/>
    </source>
</evidence>
<feature type="transmembrane region" description="Helical" evidence="2">
    <location>
        <begin position="333"/>
        <end position="355"/>
    </location>
</feature>
<evidence type="ECO:0000256" key="1">
    <source>
        <dbReference type="ARBA" id="ARBA00022729"/>
    </source>
</evidence>
<keyword evidence="2" id="KW-0812">Transmembrane</keyword>
<evidence type="ECO:0008006" key="6">
    <source>
        <dbReference type="Google" id="ProtNLM"/>
    </source>
</evidence>
<evidence type="ECO:0000313" key="4">
    <source>
        <dbReference type="EMBL" id="CAF3764551.1"/>
    </source>
</evidence>
<protein>
    <recommendedName>
        <fullName evidence="6">Peptidase S1 domain-containing protein</fullName>
    </recommendedName>
</protein>
<organism evidence="3 5">
    <name type="scientific">Didymodactylos carnosus</name>
    <dbReference type="NCBI Taxonomy" id="1234261"/>
    <lineage>
        <taxon>Eukaryota</taxon>
        <taxon>Metazoa</taxon>
        <taxon>Spiralia</taxon>
        <taxon>Gnathifera</taxon>
        <taxon>Rotifera</taxon>
        <taxon>Eurotatoria</taxon>
        <taxon>Bdelloidea</taxon>
        <taxon>Philodinida</taxon>
        <taxon>Philodinidae</taxon>
        <taxon>Didymodactylos</taxon>
    </lineage>
</organism>
<dbReference type="InterPro" id="IPR009003">
    <property type="entry name" value="Peptidase_S1_PA"/>
</dbReference>
<dbReference type="EMBL" id="CAJOBC010003047">
    <property type="protein sequence ID" value="CAF3764551.1"/>
    <property type="molecule type" value="Genomic_DNA"/>
</dbReference>
<dbReference type="AlphaFoldDB" id="A0A814G4D2"/>
<dbReference type="InterPro" id="IPR043504">
    <property type="entry name" value="Peptidase_S1_PA_chymotrypsin"/>
</dbReference>
<dbReference type="Proteomes" id="UP000663829">
    <property type="component" value="Unassembled WGS sequence"/>
</dbReference>
<dbReference type="EMBL" id="CAJNOQ010003047">
    <property type="protein sequence ID" value="CAF0992668.1"/>
    <property type="molecule type" value="Genomic_DNA"/>
</dbReference>
<dbReference type="Proteomes" id="UP000681722">
    <property type="component" value="Unassembled WGS sequence"/>
</dbReference>
<reference evidence="3" key="1">
    <citation type="submission" date="2021-02" db="EMBL/GenBank/DDBJ databases">
        <authorList>
            <person name="Nowell W R."/>
        </authorList>
    </citation>
    <scope>NUCLEOTIDE SEQUENCE</scope>
</reference>
<comment type="caution">
    <text evidence="3">The sequence shown here is derived from an EMBL/GenBank/DDBJ whole genome shotgun (WGS) entry which is preliminary data.</text>
</comment>
<evidence type="ECO:0000313" key="5">
    <source>
        <dbReference type="Proteomes" id="UP000663829"/>
    </source>
</evidence>